<evidence type="ECO:0000313" key="2">
    <source>
        <dbReference type="EMBL" id="TDQ78224.1"/>
    </source>
</evidence>
<dbReference type="PANTHER" id="PTHR11280">
    <property type="entry name" value="GLUCOSAMINE-6-PHOSPHATE ISOMERASE"/>
    <property type="match status" value="1"/>
</dbReference>
<name>A0A4R6WJR8_9SPHI</name>
<keyword evidence="3" id="KW-1185">Reference proteome</keyword>
<protein>
    <submittedName>
        <fullName evidence="2">Glucosamine-6-phosphate deaminase</fullName>
    </submittedName>
</protein>
<dbReference type="EMBL" id="SNYV01000013">
    <property type="protein sequence ID" value="TDQ78224.1"/>
    <property type="molecule type" value="Genomic_DNA"/>
</dbReference>
<organism evidence="2 3">
    <name type="scientific">Sphingobacterium yanglingense</name>
    <dbReference type="NCBI Taxonomy" id="1437280"/>
    <lineage>
        <taxon>Bacteria</taxon>
        <taxon>Pseudomonadati</taxon>
        <taxon>Bacteroidota</taxon>
        <taxon>Sphingobacteriia</taxon>
        <taxon>Sphingobacteriales</taxon>
        <taxon>Sphingobacteriaceae</taxon>
        <taxon>Sphingobacterium</taxon>
    </lineage>
</organism>
<dbReference type="GO" id="GO:0019262">
    <property type="term" value="P:N-acetylneuraminate catabolic process"/>
    <property type="evidence" value="ECO:0007669"/>
    <property type="project" value="TreeGrafter"/>
</dbReference>
<dbReference type="InterPro" id="IPR037171">
    <property type="entry name" value="NagB/RpiA_transferase-like"/>
</dbReference>
<dbReference type="GO" id="GO:0006043">
    <property type="term" value="P:glucosamine catabolic process"/>
    <property type="evidence" value="ECO:0007669"/>
    <property type="project" value="TreeGrafter"/>
</dbReference>
<dbReference type="GO" id="GO:0004342">
    <property type="term" value="F:glucosamine-6-phosphate deaminase activity"/>
    <property type="evidence" value="ECO:0007669"/>
    <property type="project" value="InterPro"/>
</dbReference>
<dbReference type="AlphaFoldDB" id="A0A4R6WJR8"/>
<dbReference type="Pfam" id="PF01182">
    <property type="entry name" value="Glucosamine_iso"/>
    <property type="match status" value="1"/>
</dbReference>
<dbReference type="SUPFAM" id="SSF100950">
    <property type="entry name" value="NagB/RpiA/CoA transferase-like"/>
    <property type="match status" value="1"/>
</dbReference>
<dbReference type="OrthoDB" id="9791139at2"/>
<dbReference type="Gene3D" id="3.40.50.1360">
    <property type="match status" value="1"/>
</dbReference>
<dbReference type="RefSeq" id="WP_133584465.1">
    <property type="nucleotide sequence ID" value="NZ_SNYV01000013.1"/>
</dbReference>
<dbReference type="PANTHER" id="PTHR11280:SF6">
    <property type="entry name" value="GLUCOSAMINE-6-PHOSPHATE ISOMERASE NAGB"/>
    <property type="match status" value="1"/>
</dbReference>
<dbReference type="GO" id="GO:0005737">
    <property type="term" value="C:cytoplasm"/>
    <property type="evidence" value="ECO:0007669"/>
    <property type="project" value="TreeGrafter"/>
</dbReference>
<dbReference type="InterPro" id="IPR004547">
    <property type="entry name" value="Glucosamine6P_isomerase"/>
</dbReference>
<dbReference type="GO" id="GO:0005975">
    <property type="term" value="P:carbohydrate metabolic process"/>
    <property type="evidence" value="ECO:0007669"/>
    <property type="project" value="InterPro"/>
</dbReference>
<comment type="caution">
    <text evidence="2">The sequence shown here is derived from an EMBL/GenBank/DDBJ whole genome shotgun (WGS) entry which is preliminary data.</text>
</comment>
<dbReference type="GO" id="GO:0042802">
    <property type="term" value="F:identical protein binding"/>
    <property type="evidence" value="ECO:0007669"/>
    <property type="project" value="TreeGrafter"/>
</dbReference>
<dbReference type="GO" id="GO:0006046">
    <property type="term" value="P:N-acetylglucosamine catabolic process"/>
    <property type="evidence" value="ECO:0007669"/>
    <property type="project" value="TreeGrafter"/>
</dbReference>
<feature type="domain" description="Glucosamine/galactosamine-6-phosphate isomerase" evidence="1">
    <location>
        <begin position="8"/>
        <end position="228"/>
    </location>
</feature>
<proteinExistence type="predicted"/>
<sequence>MKIERFETRQDLGKHAGKLGAEWIKQAIAERGEANIILATGQSQFETIETLIATAGIDWSKVRMFHLDEYIGMSITHKASFRKYLTERFVAKVDPLLEVILINGENNPEEECERLEKKISAHPIDVAFVGIGENGHLAFNDPPADFDVEDAYLIVNLDQQCRQQQMGEGWFGSLEEVPLQAISMSIKQIMKSKKIVCAVPDARKAEAVKNCLTLPISNLNPSSILQQHEDCVVFLDQGSSSKL</sequence>
<accession>A0A4R6WJR8</accession>
<dbReference type="Proteomes" id="UP000295292">
    <property type="component" value="Unassembled WGS sequence"/>
</dbReference>
<dbReference type="CDD" id="cd01399">
    <property type="entry name" value="GlcN6P_deaminase"/>
    <property type="match status" value="1"/>
</dbReference>
<gene>
    <name evidence="2" type="ORF">CLV99_2204</name>
</gene>
<reference evidence="2 3" key="1">
    <citation type="submission" date="2019-03" db="EMBL/GenBank/DDBJ databases">
        <title>Genomic Encyclopedia of Archaeal and Bacterial Type Strains, Phase II (KMG-II): from individual species to whole genera.</title>
        <authorList>
            <person name="Goeker M."/>
        </authorList>
    </citation>
    <scope>NUCLEOTIDE SEQUENCE [LARGE SCALE GENOMIC DNA]</scope>
    <source>
        <strain evidence="2 3">DSM 28353</strain>
    </source>
</reference>
<evidence type="ECO:0000313" key="3">
    <source>
        <dbReference type="Proteomes" id="UP000295292"/>
    </source>
</evidence>
<dbReference type="InterPro" id="IPR006148">
    <property type="entry name" value="Glc/Gal-6P_isomerase"/>
</dbReference>
<evidence type="ECO:0000259" key="1">
    <source>
        <dbReference type="Pfam" id="PF01182"/>
    </source>
</evidence>